<proteinExistence type="predicted"/>
<reference evidence="1 2" key="1">
    <citation type="submission" date="2018-11" db="EMBL/GenBank/DDBJ databases">
        <authorList>
            <consortium name="Pathogen Informatics"/>
        </authorList>
    </citation>
    <scope>NUCLEOTIDE SEQUENCE [LARGE SCALE GENOMIC DNA]</scope>
</reference>
<evidence type="ECO:0000313" key="2">
    <source>
        <dbReference type="Proteomes" id="UP000270094"/>
    </source>
</evidence>
<evidence type="ECO:0000313" key="1">
    <source>
        <dbReference type="EMBL" id="VDM74358.1"/>
    </source>
</evidence>
<dbReference type="AlphaFoldDB" id="A0A3P7L592"/>
<gene>
    <name evidence="1" type="ORF">SVUK_LOCUS9356</name>
</gene>
<accession>A0A3P7L592</accession>
<sequence>MVKHSQLTDVHSIDGDADESYRLPRKFTMYYPVEMWVPEPEEEIPMLDLMFYRSLDILTDMQLTMAKIELHACIKEQRGLRSMFKHFARSARDRGEKMELLNQHRITTLRTLFMRSRLSNVQKCIKERIAKRNRENNEVADKPENVEAFEDDQNENGENLDAKKEVENKGEVYIDMFGIVVKTFDAVCSLVRRYYCFGHHHDVQENLLEQGIGVYRNTVICTDWECTFDRPEYWKPPAPLLSVTVD</sequence>
<keyword evidence="2" id="KW-1185">Reference proteome</keyword>
<dbReference type="Proteomes" id="UP000270094">
    <property type="component" value="Unassembled WGS sequence"/>
</dbReference>
<protein>
    <submittedName>
        <fullName evidence="1">Uncharacterized protein</fullName>
    </submittedName>
</protein>
<dbReference type="EMBL" id="UYYB01094453">
    <property type="protein sequence ID" value="VDM74358.1"/>
    <property type="molecule type" value="Genomic_DNA"/>
</dbReference>
<organism evidence="1 2">
    <name type="scientific">Strongylus vulgaris</name>
    <name type="common">Blood worm</name>
    <dbReference type="NCBI Taxonomy" id="40348"/>
    <lineage>
        <taxon>Eukaryota</taxon>
        <taxon>Metazoa</taxon>
        <taxon>Ecdysozoa</taxon>
        <taxon>Nematoda</taxon>
        <taxon>Chromadorea</taxon>
        <taxon>Rhabditida</taxon>
        <taxon>Rhabditina</taxon>
        <taxon>Rhabditomorpha</taxon>
        <taxon>Strongyloidea</taxon>
        <taxon>Strongylidae</taxon>
        <taxon>Strongylus</taxon>
    </lineage>
</organism>
<dbReference type="OrthoDB" id="5808460at2759"/>
<name>A0A3P7L592_STRVU</name>